<keyword evidence="3" id="KW-1185">Reference proteome</keyword>
<evidence type="ECO:0000256" key="1">
    <source>
        <dbReference type="SAM" id="MobiDB-lite"/>
    </source>
</evidence>
<protein>
    <submittedName>
        <fullName evidence="2">Uncharacterized protein</fullName>
    </submittedName>
</protein>
<proteinExistence type="predicted"/>
<name>A0A164FCC6_9CRUS</name>
<gene>
    <name evidence="2" type="ORF">APZ42_007353</name>
</gene>
<feature type="non-terminal residue" evidence="2">
    <location>
        <position position="216"/>
    </location>
</feature>
<evidence type="ECO:0000313" key="2">
    <source>
        <dbReference type="EMBL" id="KZR97651.1"/>
    </source>
</evidence>
<feature type="region of interest" description="Disordered" evidence="1">
    <location>
        <begin position="109"/>
        <end position="132"/>
    </location>
</feature>
<reference evidence="2 3" key="1">
    <citation type="submission" date="2016-03" db="EMBL/GenBank/DDBJ databases">
        <title>EvidentialGene: Evidence-directed Construction of Genes on Genomes.</title>
        <authorList>
            <person name="Gilbert D.G."/>
            <person name="Choi J.-H."/>
            <person name="Mockaitis K."/>
            <person name="Colbourne J."/>
            <person name="Pfrender M."/>
        </authorList>
    </citation>
    <scope>NUCLEOTIDE SEQUENCE [LARGE SCALE GENOMIC DNA]</scope>
    <source>
        <strain evidence="2 3">Xinb3</strain>
        <tissue evidence="2">Complete organism</tissue>
    </source>
</reference>
<sequence>MNLLFPFVVWWGTATTLLDFVVFLVGKVSGKPIVKKKKLSIEEKTAISLEKKLARDKRKADTRRLKGNPLNLPFVSRYGDFKEEKNEKLARKAVNKVFKMKGLVNKNPVEESETDLLPHNGNELEQHSSTSAYDTMSTADSCASTVLLSCLASQPELEPQSEIDHHLSTSFNYTMYYQNSCTNTLLSSCLEQMEMAASIHIQALQGESSHRTAAIF</sequence>
<organism evidence="2 3">
    <name type="scientific">Daphnia magna</name>
    <dbReference type="NCBI Taxonomy" id="35525"/>
    <lineage>
        <taxon>Eukaryota</taxon>
        <taxon>Metazoa</taxon>
        <taxon>Ecdysozoa</taxon>
        <taxon>Arthropoda</taxon>
        <taxon>Crustacea</taxon>
        <taxon>Branchiopoda</taxon>
        <taxon>Diplostraca</taxon>
        <taxon>Cladocera</taxon>
        <taxon>Anomopoda</taxon>
        <taxon>Daphniidae</taxon>
        <taxon>Daphnia</taxon>
    </lineage>
</organism>
<dbReference type="OrthoDB" id="10365155at2759"/>
<accession>A0A164FCC6</accession>
<dbReference type="AlphaFoldDB" id="A0A164FCC6"/>
<evidence type="ECO:0000313" key="3">
    <source>
        <dbReference type="Proteomes" id="UP000076858"/>
    </source>
</evidence>
<dbReference type="EMBL" id="LRGB01020590">
    <property type="protein sequence ID" value="KZR97651.1"/>
    <property type="molecule type" value="Genomic_DNA"/>
</dbReference>
<comment type="caution">
    <text evidence="2">The sequence shown here is derived from an EMBL/GenBank/DDBJ whole genome shotgun (WGS) entry which is preliminary data.</text>
</comment>
<dbReference type="Proteomes" id="UP000076858">
    <property type="component" value="Unassembled WGS sequence"/>
</dbReference>